<dbReference type="PROSITE" id="PS51192">
    <property type="entry name" value="HELICASE_ATP_BIND_1"/>
    <property type="match status" value="1"/>
</dbReference>
<evidence type="ECO:0000256" key="1">
    <source>
        <dbReference type="ARBA" id="ARBA00008792"/>
    </source>
</evidence>
<dbReference type="GO" id="GO:0005524">
    <property type="term" value="F:ATP binding"/>
    <property type="evidence" value="ECO:0007669"/>
    <property type="project" value="UniProtKB-KW"/>
</dbReference>
<dbReference type="EMBL" id="BRXZ01008115">
    <property type="protein sequence ID" value="GMI21700.1"/>
    <property type="molecule type" value="Genomic_DNA"/>
</dbReference>
<comment type="similarity">
    <text evidence="1">Belongs to the DEAD box helicase family. DEAH subfamily.</text>
</comment>
<dbReference type="EC" id="3.6.4.13" evidence="2"/>
<feature type="domain" description="Helicase ATP-binding" evidence="9">
    <location>
        <begin position="400"/>
        <end position="576"/>
    </location>
</feature>
<name>A0A9W7FX21_9STRA</name>
<dbReference type="GO" id="GO:0003723">
    <property type="term" value="F:RNA binding"/>
    <property type="evidence" value="ECO:0007669"/>
    <property type="project" value="TreeGrafter"/>
</dbReference>
<organism evidence="10 11">
    <name type="scientific">Triparma retinervis</name>
    <dbReference type="NCBI Taxonomy" id="2557542"/>
    <lineage>
        <taxon>Eukaryota</taxon>
        <taxon>Sar</taxon>
        <taxon>Stramenopiles</taxon>
        <taxon>Ochrophyta</taxon>
        <taxon>Bolidophyceae</taxon>
        <taxon>Parmales</taxon>
        <taxon>Triparmaceae</taxon>
        <taxon>Triparma</taxon>
    </lineage>
</organism>
<dbReference type="InterPro" id="IPR014001">
    <property type="entry name" value="Helicase_ATP-bd"/>
</dbReference>
<dbReference type="PANTHER" id="PTHR18934:SF99">
    <property type="entry name" value="ATP-DEPENDENT RNA HELICASE DHX37-RELATED"/>
    <property type="match status" value="1"/>
</dbReference>
<dbReference type="OrthoDB" id="10253254at2759"/>
<dbReference type="SUPFAM" id="SSF52540">
    <property type="entry name" value="P-loop containing nucleoside triphosphate hydrolases"/>
    <property type="match status" value="1"/>
</dbReference>
<dbReference type="GO" id="GO:0003724">
    <property type="term" value="F:RNA helicase activity"/>
    <property type="evidence" value="ECO:0007669"/>
    <property type="project" value="UniProtKB-EC"/>
</dbReference>
<feature type="compositionally biased region" description="Basic and acidic residues" evidence="8">
    <location>
        <begin position="248"/>
        <end position="265"/>
    </location>
</feature>
<comment type="catalytic activity">
    <reaction evidence="7">
        <text>ATP + H2O = ADP + phosphate + H(+)</text>
        <dbReference type="Rhea" id="RHEA:13065"/>
        <dbReference type="ChEBI" id="CHEBI:15377"/>
        <dbReference type="ChEBI" id="CHEBI:15378"/>
        <dbReference type="ChEBI" id="CHEBI:30616"/>
        <dbReference type="ChEBI" id="CHEBI:43474"/>
        <dbReference type="ChEBI" id="CHEBI:456216"/>
        <dbReference type="EC" id="3.6.4.13"/>
    </reaction>
</comment>
<dbReference type="GO" id="GO:0016787">
    <property type="term" value="F:hydrolase activity"/>
    <property type="evidence" value="ECO:0007669"/>
    <property type="project" value="UniProtKB-KW"/>
</dbReference>
<keyword evidence="11" id="KW-1185">Reference proteome</keyword>
<feature type="region of interest" description="Disordered" evidence="8">
    <location>
        <begin position="163"/>
        <end position="292"/>
    </location>
</feature>
<dbReference type="GO" id="GO:0000462">
    <property type="term" value="P:maturation of SSU-rRNA from tricistronic rRNA transcript (SSU-rRNA, 5.8S rRNA, LSU-rRNA)"/>
    <property type="evidence" value="ECO:0007669"/>
    <property type="project" value="TreeGrafter"/>
</dbReference>
<dbReference type="PANTHER" id="PTHR18934">
    <property type="entry name" value="ATP-DEPENDENT RNA HELICASE"/>
    <property type="match status" value="1"/>
</dbReference>
<evidence type="ECO:0000259" key="9">
    <source>
        <dbReference type="PROSITE" id="PS51192"/>
    </source>
</evidence>
<dbReference type="InterPro" id="IPR027417">
    <property type="entry name" value="P-loop_NTPase"/>
</dbReference>
<evidence type="ECO:0000256" key="7">
    <source>
        <dbReference type="ARBA" id="ARBA00047984"/>
    </source>
</evidence>
<keyword evidence="4" id="KW-0378">Hydrolase</keyword>
<dbReference type="Proteomes" id="UP001165082">
    <property type="component" value="Unassembled WGS sequence"/>
</dbReference>
<evidence type="ECO:0000313" key="10">
    <source>
        <dbReference type="EMBL" id="GMI21700.1"/>
    </source>
</evidence>
<dbReference type="FunFam" id="3.40.50.300:FF:000637">
    <property type="entry name" value="ATP-dependent RNA helicase DHX37/DHR1"/>
    <property type="match status" value="1"/>
</dbReference>
<keyword evidence="6" id="KW-0067">ATP-binding</keyword>
<proteinExistence type="inferred from homology"/>
<evidence type="ECO:0000256" key="5">
    <source>
        <dbReference type="ARBA" id="ARBA00022806"/>
    </source>
</evidence>
<gene>
    <name evidence="10" type="ORF">TrRE_jg8786</name>
</gene>
<feature type="compositionally biased region" description="Gly residues" evidence="8">
    <location>
        <begin position="184"/>
        <end position="194"/>
    </location>
</feature>
<accession>A0A9W7FX21</accession>
<dbReference type="GO" id="GO:0005730">
    <property type="term" value="C:nucleolus"/>
    <property type="evidence" value="ECO:0007669"/>
    <property type="project" value="TreeGrafter"/>
</dbReference>
<evidence type="ECO:0000256" key="6">
    <source>
        <dbReference type="ARBA" id="ARBA00022840"/>
    </source>
</evidence>
<evidence type="ECO:0000256" key="3">
    <source>
        <dbReference type="ARBA" id="ARBA00022741"/>
    </source>
</evidence>
<feature type="compositionally biased region" description="Low complexity" evidence="8">
    <location>
        <begin position="277"/>
        <end position="290"/>
    </location>
</feature>
<dbReference type="Gene3D" id="3.40.50.300">
    <property type="entry name" value="P-loop containing nucleotide triphosphate hydrolases"/>
    <property type="match status" value="1"/>
</dbReference>
<comment type="caution">
    <text evidence="10">The sequence shown here is derived from an EMBL/GenBank/DDBJ whole genome shotgun (WGS) entry which is preliminary data.</text>
</comment>
<evidence type="ECO:0000313" key="11">
    <source>
        <dbReference type="Proteomes" id="UP001165082"/>
    </source>
</evidence>
<dbReference type="SMART" id="SM00487">
    <property type="entry name" value="DEXDc"/>
    <property type="match status" value="1"/>
</dbReference>
<keyword evidence="3" id="KW-0547">Nucleotide-binding</keyword>
<evidence type="ECO:0000256" key="8">
    <source>
        <dbReference type="SAM" id="MobiDB-lite"/>
    </source>
</evidence>
<evidence type="ECO:0000256" key="2">
    <source>
        <dbReference type="ARBA" id="ARBA00012552"/>
    </source>
</evidence>
<dbReference type="Pfam" id="PF00270">
    <property type="entry name" value="DEAD"/>
    <property type="match status" value="1"/>
</dbReference>
<dbReference type="InterPro" id="IPR011545">
    <property type="entry name" value="DEAD/DEAH_box_helicase_dom"/>
</dbReference>
<feature type="region of interest" description="Disordered" evidence="8">
    <location>
        <begin position="58"/>
        <end position="92"/>
    </location>
</feature>
<feature type="compositionally biased region" description="Basic and acidic residues" evidence="8">
    <location>
        <begin position="195"/>
        <end position="221"/>
    </location>
</feature>
<feature type="non-terminal residue" evidence="10">
    <location>
        <position position="1"/>
    </location>
</feature>
<dbReference type="AlphaFoldDB" id="A0A9W7FX21"/>
<protein>
    <recommendedName>
        <fullName evidence="2">RNA helicase</fullName>
        <ecNumber evidence="2">3.6.4.13</ecNumber>
    </recommendedName>
</protein>
<keyword evidence="5" id="KW-0347">Helicase</keyword>
<sequence>MGRKAKKIKNYNKISQRQDSVLERRLDKEDKLLDIEANQALLRTDDELLKKDQHVDMSDILSPELQGADILPSSRSKKSKGGKGGEVELTEEEIRQAKKETKRLKRKLVQLSNRRESKSRRASIFSTLSAHSITDDEFKLMSKSSELGKKVSKRDRLRMLREKERQGFELTKEEEDDLYVHMNGGEGDGGGGSDGGRDEKEKEEAARWEERGAEEDRKMREYAMMVMGGGKGDGGYTGKPKKRTSKKERKEERRRKEEEKGRDDNIADEESAESKKPAAAAPPHAPLPSAGTDFASLMMSQLTALKTKTSSEAASHTARKASLAEAATAAEDARIAALTATKKTGYKVVDEVELVTAYTKGVKSSVGLSTSDGVVHINRPEDVKRTRVNLPVVSMETEIVEAVRSNDVVVLCGETGSGKSTQVPQFLLEAYGGSGGMIGVTQPRRVAAVSTGKRVAYECGVGDGFNTKEKDNLVGWQTRYEKAGIGGKTKVKFMTDGILLAEVKEDLLLRRYKVVVLDEAHERSMNTDVLLGLLDGAVRLRREAGIPNLKVVIMSATLRVEDFTGNPNLFSSLKVPVIKVPGRTHPVTVHHSKHTE</sequence>
<feature type="compositionally biased region" description="Gly residues" evidence="8">
    <location>
        <begin position="227"/>
        <end position="237"/>
    </location>
</feature>
<reference evidence="10" key="1">
    <citation type="submission" date="2022-07" db="EMBL/GenBank/DDBJ databases">
        <title>Genome analysis of Parmales, a sister group of diatoms, reveals the evolutionary specialization of diatoms from phago-mixotrophs to photoautotrophs.</title>
        <authorList>
            <person name="Ban H."/>
            <person name="Sato S."/>
            <person name="Yoshikawa S."/>
            <person name="Kazumasa Y."/>
            <person name="Nakamura Y."/>
            <person name="Ichinomiya M."/>
            <person name="Saitoh K."/>
            <person name="Sato N."/>
            <person name="Blanc-Mathieu R."/>
            <person name="Endo H."/>
            <person name="Kuwata A."/>
            <person name="Ogata H."/>
        </authorList>
    </citation>
    <scope>NUCLEOTIDE SEQUENCE</scope>
</reference>
<evidence type="ECO:0000256" key="4">
    <source>
        <dbReference type="ARBA" id="ARBA00022801"/>
    </source>
</evidence>